<comment type="similarity">
    <text evidence="1">Belongs to the FPP/GGPP synthase family.</text>
</comment>
<dbReference type="EMBL" id="IACF01005099">
    <property type="protein sequence ID" value="LAB70686.1"/>
    <property type="molecule type" value="mRNA"/>
</dbReference>
<accession>A0A2P2I9V7</accession>
<dbReference type="GO" id="GO:0004659">
    <property type="term" value="F:prenyltransferase activity"/>
    <property type="evidence" value="ECO:0007669"/>
    <property type="project" value="InterPro"/>
</dbReference>
<keyword evidence="1" id="KW-0808">Transferase</keyword>
<dbReference type="EMBL" id="IACT01005709">
    <property type="protein sequence ID" value="LAC24855.1"/>
    <property type="molecule type" value="mRNA"/>
</dbReference>
<organism evidence="2">
    <name type="scientific">Hirondellea gigas</name>
    <dbReference type="NCBI Taxonomy" id="1518452"/>
    <lineage>
        <taxon>Eukaryota</taxon>
        <taxon>Metazoa</taxon>
        <taxon>Ecdysozoa</taxon>
        <taxon>Arthropoda</taxon>
        <taxon>Crustacea</taxon>
        <taxon>Multicrustacea</taxon>
        <taxon>Malacostraca</taxon>
        <taxon>Eumalacostraca</taxon>
        <taxon>Peracarida</taxon>
        <taxon>Amphipoda</taxon>
        <taxon>Amphilochidea</taxon>
        <taxon>Lysianassida</taxon>
        <taxon>Lysianassidira</taxon>
        <taxon>Lysianassoidea</taxon>
        <taxon>Lysianassidae</taxon>
        <taxon>Hirondellea</taxon>
    </lineage>
</organism>
<dbReference type="GO" id="GO:1990234">
    <property type="term" value="C:transferase complex"/>
    <property type="evidence" value="ECO:0007669"/>
    <property type="project" value="TreeGrafter"/>
</dbReference>
<dbReference type="GO" id="GO:0006744">
    <property type="term" value="P:ubiquinone biosynthetic process"/>
    <property type="evidence" value="ECO:0007669"/>
    <property type="project" value="TreeGrafter"/>
</dbReference>
<dbReference type="GO" id="GO:0042811">
    <property type="term" value="P:pheromone biosynthetic process"/>
    <property type="evidence" value="ECO:0007669"/>
    <property type="project" value="UniProtKB-ARBA"/>
</dbReference>
<sequence length="420" mass="45027">MASRSNIVGTLLRKSGLRVLLGSLAPSSVGGRVLGSHQQCRPQSTHVDWQQAVSTAEKLVGYPTSYLTLRSLLSDEMSNVATHLRKLMATSHPLMDTAKQMVYEGPQSLQTRGLLVLLVSKAAATTDTTLLPQDTTAGVLHSQRSLAEITEMIHTAQLIHKGVVNLHYDGSELTGKGVAVAASNPDYEFGNKIAILCGDYLLANACKSLAALQNSQVVELVSSAIADFTEAEFLGLRDEFGRPVLSQDFTLDNWREKTFLSVGSLLAKASKSALLLAGHRDSGRLELAFAFGRQVALAWQGQQELLPFVAGDASSNAAIGAMAHKIDVTSLPVVLHIEHMMQRGGIQDLFDKVTEGRNAGEDLDQLLLQEVIAGGAGVPEGLQVVEEHCQEALRLLQVFPASEARAALANIIHALQSNNN</sequence>
<dbReference type="Gene3D" id="1.10.600.10">
    <property type="entry name" value="Farnesyl Diphosphate Synthase"/>
    <property type="match status" value="1"/>
</dbReference>
<dbReference type="GO" id="GO:0008299">
    <property type="term" value="P:isoprenoid biosynthetic process"/>
    <property type="evidence" value="ECO:0007669"/>
    <property type="project" value="InterPro"/>
</dbReference>
<dbReference type="PANTHER" id="PTHR12001:SF55">
    <property type="entry name" value="ALL TRANS-POLYPRENYL-DIPHOSPHATE SYNTHASE PDSS2"/>
    <property type="match status" value="1"/>
</dbReference>
<dbReference type="AlphaFoldDB" id="A0A2P2I9V7"/>
<reference evidence="2" key="2">
    <citation type="journal article" date="2018" name="Biosci. Biotechnol. Biochem.">
        <title>Polysaccharide hydrolase of the hadal zone amphipods Hirondellea gigas.</title>
        <authorList>
            <person name="Kobayashi H."/>
            <person name="Nagahama T."/>
            <person name="Arai W."/>
            <person name="Sasagawa Y."/>
            <person name="Umeda M."/>
            <person name="Hayashi T."/>
            <person name="Nikaido I."/>
            <person name="Watanabe H."/>
            <person name="Oguri K."/>
            <person name="Kitazato H."/>
            <person name="Fujioka K."/>
            <person name="Kido Y."/>
            <person name="Takami H."/>
        </authorList>
    </citation>
    <scope>NUCLEOTIDE SEQUENCE</scope>
    <source>
        <tissue evidence="2">Whole body</tissue>
    </source>
</reference>
<proteinExistence type="evidence at transcript level"/>
<reference evidence="3" key="1">
    <citation type="submission" date="2017-11" db="EMBL/GenBank/DDBJ databases">
        <title>The sensing device of the deep-sea amphipod.</title>
        <authorList>
            <person name="Kobayashi H."/>
            <person name="Nagahama T."/>
            <person name="Arai W."/>
            <person name="Sasagawa Y."/>
            <person name="Umeda M."/>
            <person name="Hayashi T."/>
            <person name="Nikaido I."/>
            <person name="Watanabe H."/>
            <person name="Oguri K."/>
            <person name="Kitazato H."/>
            <person name="Fujioka K."/>
            <person name="Kido Y."/>
            <person name="Takami H."/>
        </authorList>
    </citation>
    <scope>NUCLEOTIDE SEQUENCE</scope>
    <source>
        <tissue evidence="3">Whole body</tissue>
    </source>
</reference>
<protein>
    <submittedName>
        <fullName evidence="2">Decaprenyl-diphosphate synthase subunit 2-like</fullName>
    </submittedName>
</protein>
<dbReference type="SUPFAM" id="SSF48576">
    <property type="entry name" value="Terpenoid synthases"/>
    <property type="match status" value="1"/>
</dbReference>
<name>A0A2P2I9V7_9CRUS</name>
<evidence type="ECO:0000256" key="1">
    <source>
        <dbReference type="RuleBase" id="RU004466"/>
    </source>
</evidence>
<dbReference type="InterPro" id="IPR000092">
    <property type="entry name" value="Polyprenyl_synt"/>
</dbReference>
<dbReference type="GO" id="GO:0005739">
    <property type="term" value="C:mitochondrion"/>
    <property type="evidence" value="ECO:0007669"/>
    <property type="project" value="TreeGrafter"/>
</dbReference>
<dbReference type="InterPro" id="IPR008949">
    <property type="entry name" value="Isoprenoid_synthase_dom_sf"/>
</dbReference>
<dbReference type="PANTHER" id="PTHR12001">
    <property type="entry name" value="GERANYLGERANYL PYROPHOSPHATE SYNTHASE"/>
    <property type="match status" value="1"/>
</dbReference>
<evidence type="ECO:0000313" key="3">
    <source>
        <dbReference type="EMBL" id="LAC24855.1"/>
    </source>
</evidence>
<evidence type="ECO:0000313" key="2">
    <source>
        <dbReference type="EMBL" id="LAB70686.1"/>
    </source>
</evidence>
<dbReference type="Pfam" id="PF00348">
    <property type="entry name" value="polyprenyl_synt"/>
    <property type="match status" value="1"/>
</dbReference>